<dbReference type="InterPro" id="IPR040206">
    <property type="entry name" value="Zds1/2"/>
</dbReference>
<comment type="caution">
    <text evidence="3">The sequence shown here is derived from an EMBL/GenBank/DDBJ whole genome shotgun (WGS) entry which is preliminary data.</text>
</comment>
<dbReference type="OrthoDB" id="5589766at2759"/>
<evidence type="ECO:0000259" key="2">
    <source>
        <dbReference type="SMART" id="SM01327"/>
    </source>
</evidence>
<dbReference type="EMBL" id="NDIQ01000021">
    <property type="protein sequence ID" value="PRT54506.1"/>
    <property type="molecule type" value="Genomic_DNA"/>
</dbReference>
<keyword evidence="4" id="KW-1185">Reference proteome</keyword>
<accession>A0A2T0FHR1</accession>
<feature type="compositionally biased region" description="Polar residues" evidence="1">
    <location>
        <begin position="374"/>
        <end position="385"/>
    </location>
</feature>
<dbReference type="Pfam" id="PF08632">
    <property type="entry name" value="Zds_C"/>
    <property type="match status" value="1"/>
</dbReference>
<evidence type="ECO:0000256" key="1">
    <source>
        <dbReference type="SAM" id="MobiDB-lite"/>
    </source>
</evidence>
<feature type="domain" description="Protein Zds1 C-terminal" evidence="2">
    <location>
        <begin position="607"/>
        <end position="659"/>
    </location>
</feature>
<reference evidence="3 4" key="1">
    <citation type="submission" date="2017-04" db="EMBL/GenBank/DDBJ databases">
        <title>Genome sequencing of [Candida] sorbophila.</title>
        <authorList>
            <person name="Ahn J.O."/>
        </authorList>
    </citation>
    <scope>NUCLEOTIDE SEQUENCE [LARGE SCALE GENOMIC DNA]</scope>
    <source>
        <strain evidence="3 4">DS02</strain>
    </source>
</reference>
<dbReference type="Proteomes" id="UP000238350">
    <property type="component" value="Unassembled WGS sequence"/>
</dbReference>
<feature type="compositionally biased region" description="Polar residues" evidence="1">
    <location>
        <begin position="542"/>
        <end position="551"/>
    </location>
</feature>
<protein>
    <recommendedName>
        <fullName evidence="2">Protein Zds1 C-terminal domain-containing protein</fullName>
    </recommendedName>
</protein>
<feature type="compositionally biased region" description="Low complexity" evidence="1">
    <location>
        <begin position="307"/>
        <end position="318"/>
    </location>
</feature>
<feature type="compositionally biased region" description="Basic residues" evidence="1">
    <location>
        <begin position="552"/>
        <end position="565"/>
    </location>
</feature>
<evidence type="ECO:0000313" key="4">
    <source>
        <dbReference type="Proteomes" id="UP000238350"/>
    </source>
</evidence>
<feature type="region of interest" description="Disordered" evidence="1">
    <location>
        <begin position="252"/>
        <end position="589"/>
    </location>
</feature>
<sequence>MLPSDRGPPDPPPPANHANALGGTGVRIHSGKQQKDRVMRLSSSDEAVALVQQEMSNLKALKRLSIGAMMSPLDPDLPGFNALPDSYSPDKRQQPPPVDSGPELPSSDPDTADSAASPGLSRSASGRREGTYTPSRRINIDSQEAHDLIWVPARLHPEIAPNEWRSFVENRVQEIKNNVEHQSKSSPEPASSSSTSRLSHEIADSADLMDASDVLERRRRSSTPSDTRRLSILELSTQLKSLGELESLAALSGSFSSSDDQPWSPPPEDNLDQPLSPGASLRRSGGSSRRRTRPAIRRKPAQDGENDSPPVTPTSASPPDVPVQSPERQELRNRVTKAVPVVTDTSPRQFTRHPEENIYQDPEALTSEPAHQQPAVQGTLASSPQAEPERVFYGSPSPSKPGRPTGLTIDVGKNPHQPPVESEEKKNKPLWRWLKQDKEKEKDKDHEKDDTPAPHSPTTQMFSKMFKKKKKEAPGSPQSSPPQAPHPSSAAEPPTQVEQKQDWPSAPARPGHSRQRSRTANYANIEGVNDSAEQRMPDTTKSRSATQNTQKHPQKQRGSSWKKQRQRENPEQDREDASRPQRSGNSEPKAVVQAMQLPYEIPAHQLSDRSNIMMYHRFPLHIERAIYRLSHMKLANPRRPLGQQVLLSNFMYSYLNLINQGYQRQMEAAGALPEGENPENYVPGEEANDEGQSEYEYDGYASYDVSYMESSEIAPDGQYYEQHAEYEAPTDFEFFQGQSSSSSESDASEEMNEMWDEQDHEYQQPLMA</sequence>
<feature type="compositionally biased region" description="Basic residues" evidence="1">
    <location>
        <begin position="288"/>
        <end position="299"/>
    </location>
</feature>
<dbReference type="AlphaFoldDB" id="A0A2T0FHR1"/>
<dbReference type="GeneID" id="36515874"/>
<evidence type="ECO:0000313" key="3">
    <source>
        <dbReference type="EMBL" id="PRT54506.1"/>
    </source>
</evidence>
<feature type="compositionally biased region" description="Acidic residues" evidence="1">
    <location>
        <begin position="746"/>
        <end position="759"/>
    </location>
</feature>
<dbReference type="InterPro" id="IPR013941">
    <property type="entry name" value="ZDS1_C"/>
</dbReference>
<feature type="region of interest" description="Disordered" evidence="1">
    <location>
        <begin position="1"/>
        <end position="41"/>
    </location>
</feature>
<dbReference type="SMART" id="SM01327">
    <property type="entry name" value="Zds_C"/>
    <property type="match status" value="1"/>
</dbReference>
<dbReference type="GO" id="GO:0010971">
    <property type="term" value="P:positive regulation of G2/M transition of mitotic cell cycle"/>
    <property type="evidence" value="ECO:0007669"/>
    <property type="project" value="TreeGrafter"/>
</dbReference>
<feature type="compositionally biased region" description="Basic and acidic residues" evidence="1">
    <location>
        <begin position="434"/>
        <end position="452"/>
    </location>
</feature>
<organism evidence="3 4">
    <name type="scientific">Wickerhamiella sorbophila</name>
    <dbReference type="NCBI Taxonomy" id="45607"/>
    <lineage>
        <taxon>Eukaryota</taxon>
        <taxon>Fungi</taxon>
        <taxon>Dikarya</taxon>
        <taxon>Ascomycota</taxon>
        <taxon>Saccharomycotina</taxon>
        <taxon>Dipodascomycetes</taxon>
        <taxon>Dipodascales</taxon>
        <taxon>Trichomonascaceae</taxon>
        <taxon>Wickerhamiella</taxon>
    </lineage>
</organism>
<dbReference type="RefSeq" id="XP_024664451.1">
    <property type="nucleotide sequence ID" value="XM_024808683.1"/>
</dbReference>
<proteinExistence type="predicted"/>
<name>A0A2T0FHR1_9ASCO</name>
<feature type="compositionally biased region" description="Low complexity" evidence="1">
    <location>
        <begin position="275"/>
        <end position="287"/>
    </location>
</feature>
<feature type="compositionally biased region" description="Basic and acidic residues" evidence="1">
    <location>
        <begin position="532"/>
        <end position="541"/>
    </location>
</feature>
<dbReference type="GO" id="GO:0030010">
    <property type="term" value="P:establishment of cell polarity"/>
    <property type="evidence" value="ECO:0007669"/>
    <property type="project" value="TreeGrafter"/>
</dbReference>
<feature type="region of interest" description="Disordered" evidence="1">
    <location>
        <begin position="69"/>
        <end position="139"/>
    </location>
</feature>
<gene>
    <name evidence="3" type="ORF">B9G98_02126</name>
</gene>
<feature type="region of interest" description="Disordered" evidence="1">
    <location>
        <begin position="714"/>
        <end position="768"/>
    </location>
</feature>
<dbReference type="STRING" id="45607.A0A2T0FHR1"/>
<dbReference type="GO" id="GO:0005737">
    <property type="term" value="C:cytoplasm"/>
    <property type="evidence" value="ECO:0007669"/>
    <property type="project" value="TreeGrafter"/>
</dbReference>
<feature type="compositionally biased region" description="Low complexity" evidence="1">
    <location>
        <begin position="184"/>
        <end position="197"/>
    </location>
</feature>
<dbReference type="PANTHER" id="PTHR28089">
    <property type="entry name" value="PROTEIN ZDS1-RELATED"/>
    <property type="match status" value="1"/>
</dbReference>
<feature type="region of interest" description="Disordered" evidence="1">
    <location>
        <begin position="673"/>
        <end position="693"/>
    </location>
</feature>
<feature type="compositionally biased region" description="Low complexity" evidence="1">
    <location>
        <begin position="105"/>
        <end position="118"/>
    </location>
</feature>
<feature type="region of interest" description="Disordered" evidence="1">
    <location>
        <begin position="178"/>
        <end position="231"/>
    </location>
</feature>
<feature type="compositionally biased region" description="Basic and acidic residues" evidence="1">
    <location>
        <begin position="566"/>
        <end position="579"/>
    </location>
</feature>
<dbReference type="PANTHER" id="PTHR28089:SF1">
    <property type="entry name" value="PROTEIN ZDS1-RELATED"/>
    <property type="match status" value="1"/>
</dbReference>